<name>A0A3N2Q9Q3_SODAK</name>
<evidence type="ECO:0000313" key="3">
    <source>
        <dbReference type="Proteomes" id="UP000272025"/>
    </source>
</evidence>
<feature type="region of interest" description="Disordered" evidence="1">
    <location>
        <begin position="117"/>
        <end position="344"/>
    </location>
</feature>
<dbReference type="EMBL" id="ML119051">
    <property type="protein sequence ID" value="ROT43466.1"/>
    <property type="molecule type" value="Genomic_DNA"/>
</dbReference>
<proteinExistence type="predicted"/>
<sequence length="403" mass="46653">MPSDKHDRSSHRKSPGRSSSPRAHHRKTSDSALGSLSDQDSFASNPDRSFTPQDYSELSKDPYALAEALKAAEYELSTWKKKCKELEAELQNARSEYRGLDATYRAQIDRNSVLEDENKILSGENIRLRNKNEDLRDEMRRIRNSPPRERELPAEMTGALGPDSRPSSSSKDANASRHHRERERERESKKEKEKEKEREKKEREKKEREKRDREEKEREQRHREEKEREQRYREEKEREQRYREEKEREQRHREDKERLRSRFDVDGKGPVSSHSAHSDHSARSVQSGHSAHSGRSRRGSYLEPFGPGGRPPSHSHPAPASQPSSSGSHPPSASRKYNTYAPSRPVMVSTLVTPAYSDIPRTSQVPPPYSPDLNEPVFADDPIQAADYYSHPLPSDKPHRSRR</sequence>
<gene>
    <name evidence="2" type="ORF">SODALDRAFT_319919</name>
</gene>
<dbReference type="RefSeq" id="XP_028471272.1">
    <property type="nucleotide sequence ID" value="XM_028609485.1"/>
</dbReference>
<organism evidence="2 3">
    <name type="scientific">Sodiomyces alkalinus (strain CBS 110278 / VKM F-3762 / F11)</name>
    <name type="common">Alkaliphilic filamentous fungus</name>
    <dbReference type="NCBI Taxonomy" id="1314773"/>
    <lineage>
        <taxon>Eukaryota</taxon>
        <taxon>Fungi</taxon>
        <taxon>Dikarya</taxon>
        <taxon>Ascomycota</taxon>
        <taxon>Pezizomycotina</taxon>
        <taxon>Sordariomycetes</taxon>
        <taxon>Hypocreomycetidae</taxon>
        <taxon>Glomerellales</taxon>
        <taxon>Plectosphaerellaceae</taxon>
        <taxon>Sodiomyces</taxon>
    </lineage>
</organism>
<accession>A0A3N2Q9Q3</accession>
<evidence type="ECO:0000256" key="1">
    <source>
        <dbReference type="SAM" id="MobiDB-lite"/>
    </source>
</evidence>
<dbReference type="OrthoDB" id="4774240at2759"/>
<dbReference type="Proteomes" id="UP000272025">
    <property type="component" value="Unassembled WGS sequence"/>
</dbReference>
<protein>
    <submittedName>
        <fullName evidence="2">Uncharacterized protein</fullName>
    </submittedName>
</protein>
<dbReference type="STRING" id="1314773.A0A3N2Q9Q3"/>
<feature type="compositionally biased region" description="Low complexity" evidence="1">
    <location>
        <begin position="311"/>
        <end position="334"/>
    </location>
</feature>
<keyword evidence="3" id="KW-1185">Reference proteome</keyword>
<reference evidence="2 3" key="1">
    <citation type="journal article" date="2018" name="Mol. Ecol.">
        <title>The obligate alkalophilic soda-lake fungus Sodiomyces alkalinus has shifted to a protein diet.</title>
        <authorList>
            <person name="Grum-Grzhimaylo A.A."/>
            <person name="Falkoski D.L."/>
            <person name="van den Heuvel J."/>
            <person name="Valero-Jimenez C.A."/>
            <person name="Min B."/>
            <person name="Choi I.G."/>
            <person name="Lipzen A."/>
            <person name="Daum C.G."/>
            <person name="Aanen D.K."/>
            <person name="Tsang A."/>
            <person name="Henrissat B."/>
            <person name="Bilanenko E.N."/>
            <person name="de Vries R.P."/>
            <person name="van Kan J.A.L."/>
            <person name="Grigoriev I.V."/>
            <person name="Debets A.J.M."/>
        </authorList>
    </citation>
    <scope>NUCLEOTIDE SEQUENCE [LARGE SCALE GENOMIC DNA]</scope>
    <source>
        <strain evidence="2 3">F11</strain>
    </source>
</reference>
<feature type="compositionally biased region" description="Basic and acidic residues" evidence="1">
    <location>
        <begin position="126"/>
        <end position="153"/>
    </location>
</feature>
<dbReference type="AlphaFoldDB" id="A0A3N2Q9Q3"/>
<feature type="region of interest" description="Disordered" evidence="1">
    <location>
        <begin position="357"/>
        <end position="403"/>
    </location>
</feature>
<feature type="region of interest" description="Disordered" evidence="1">
    <location>
        <begin position="1"/>
        <end position="56"/>
    </location>
</feature>
<feature type="compositionally biased region" description="Basic and acidic residues" evidence="1">
    <location>
        <begin position="394"/>
        <end position="403"/>
    </location>
</feature>
<evidence type="ECO:0000313" key="2">
    <source>
        <dbReference type="EMBL" id="ROT43466.1"/>
    </source>
</evidence>
<feature type="compositionally biased region" description="Polar residues" evidence="1">
    <location>
        <begin position="30"/>
        <end position="56"/>
    </location>
</feature>
<feature type="compositionally biased region" description="Basic and acidic residues" evidence="1">
    <location>
        <begin position="182"/>
        <end position="267"/>
    </location>
</feature>
<dbReference type="GeneID" id="39577963"/>